<dbReference type="InterPro" id="IPR045865">
    <property type="entry name" value="ACT-like_dom_sf"/>
</dbReference>
<gene>
    <name evidence="2" type="ORF">SAMN05660826_00694</name>
</gene>
<dbReference type="CDD" id="cd04908">
    <property type="entry name" value="ACT_Bt0572_1"/>
    <property type="match status" value="1"/>
</dbReference>
<dbReference type="PROSITE" id="PS51671">
    <property type="entry name" value="ACT"/>
    <property type="match status" value="1"/>
</dbReference>
<dbReference type="Gene3D" id="3.30.2130.10">
    <property type="entry name" value="VC0802-like"/>
    <property type="match status" value="1"/>
</dbReference>
<keyword evidence="3" id="KW-1185">Reference proteome</keyword>
<dbReference type="Proteomes" id="UP000184375">
    <property type="component" value="Unassembled WGS sequence"/>
</dbReference>
<organism evidence="2 3">
    <name type="scientific">Caldanaerovirga acetigignens</name>
    <dbReference type="NCBI Taxonomy" id="447595"/>
    <lineage>
        <taxon>Bacteria</taxon>
        <taxon>Bacillati</taxon>
        <taxon>Bacillota</taxon>
        <taxon>Clostridia</taxon>
        <taxon>Thermosediminibacterales</taxon>
        <taxon>Thermosediminibacteraceae</taxon>
        <taxon>Caldanaerovirga</taxon>
    </lineage>
</organism>
<name>A0A1M7HKY6_9FIRM</name>
<feature type="domain" description="ACT" evidence="1">
    <location>
        <begin position="5"/>
        <end position="79"/>
    </location>
</feature>
<dbReference type="OrthoDB" id="9790662at2"/>
<evidence type="ECO:0000313" key="2">
    <source>
        <dbReference type="EMBL" id="SHM29201.1"/>
    </source>
</evidence>
<dbReference type="AlphaFoldDB" id="A0A1M7HKY6"/>
<dbReference type="EMBL" id="FRCR01000003">
    <property type="protein sequence ID" value="SHM29201.1"/>
    <property type="molecule type" value="Genomic_DNA"/>
</dbReference>
<dbReference type="InterPro" id="IPR002912">
    <property type="entry name" value="ACT_dom"/>
</dbReference>
<sequence length="133" mass="14673">MLVKQLSVFLENTPGRLYSVTSILAENNVKIKALMLADTADFGVLRLIVDEPEKTLKILQENGYAAKITNAIAVEVCDSPFKKMQEVLKVLSEKNINVEYMYAFSGDAPGKALVVFRVDDIESAIAHLKELVG</sequence>
<proteinExistence type="predicted"/>
<evidence type="ECO:0000259" key="1">
    <source>
        <dbReference type="PROSITE" id="PS51671"/>
    </source>
</evidence>
<reference evidence="3" key="1">
    <citation type="submission" date="2016-11" db="EMBL/GenBank/DDBJ databases">
        <authorList>
            <person name="Varghese N."/>
            <person name="Submissions S."/>
        </authorList>
    </citation>
    <scope>NUCLEOTIDE SEQUENCE [LARGE SCALE GENOMIC DNA]</scope>
    <source>
        <strain evidence="3">DSM 18802</strain>
    </source>
</reference>
<protein>
    <submittedName>
        <fullName evidence="2">ACT domain protein</fullName>
    </submittedName>
</protein>
<evidence type="ECO:0000313" key="3">
    <source>
        <dbReference type="Proteomes" id="UP000184375"/>
    </source>
</evidence>
<dbReference type="Pfam" id="PF19571">
    <property type="entry name" value="ACT_8"/>
    <property type="match status" value="1"/>
</dbReference>
<dbReference type="InterPro" id="IPR045739">
    <property type="entry name" value="ACT_dom_pair"/>
</dbReference>
<dbReference type="RefSeq" id="WP_073254709.1">
    <property type="nucleotide sequence ID" value="NZ_FRCR01000003.1"/>
</dbReference>
<dbReference type="CDD" id="cd04882">
    <property type="entry name" value="ACT_Bt0572_2"/>
    <property type="match status" value="1"/>
</dbReference>
<dbReference type="PANTHER" id="PTHR40099">
    <property type="entry name" value="ACETOLACTATE SYNTHASE, SMALL SUBUNIT"/>
    <property type="match status" value="1"/>
</dbReference>
<dbReference type="SUPFAM" id="SSF55021">
    <property type="entry name" value="ACT-like"/>
    <property type="match status" value="2"/>
</dbReference>
<dbReference type="PANTHER" id="PTHR40099:SF1">
    <property type="entry name" value="ACETOLACTATE SYNTHASE, SMALL SUBUNIT"/>
    <property type="match status" value="1"/>
</dbReference>
<dbReference type="STRING" id="447595.SAMN05660826_00694"/>
<accession>A0A1M7HKY6</accession>